<dbReference type="GeneID" id="40233712"/>
<keyword evidence="3" id="KW-1185">Reference proteome</keyword>
<evidence type="ECO:0000256" key="1">
    <source>
        <dbReference type="SAM" id="Phobius"/>
    </source>
</evidence>
<proteinExistence type="predicted"/>
<sequence length="128" mass="14652">MDAPAYEPTGWFGMLPWLLYAVPFLVPTLFIAWGQWKARRHNAKQAATNDELKQTIGAIRNNVQNGHKTLMRDDLDELVAGIKELQAGQATQGEMLNRMDRRLDRIAEDLSTERQERIAGDRRSENCK</sequence>
<dbReference type="Proteomes" id="UP000008414">
    <property type="component" value="Segment"/>
</dbReference>
<keyword evidence="1" id="KW-1133">Transmembrane helix</keyword>
<dbReference type="EMBL" id="JF937101">
    <property type="protein sequence ID" value="AEK09438.1"/>
    <property type="molecule type" value="Genomic_DNA"/>
</dbReference>
<evidence type="ECO:0000313" key="3">
    <source>
        <dbReference type="Proteomes" id="UP000008414"/>
    </source>
</evidence>
<keyword evidence="1" id="KW-0472">Membrane</keyword>
<accession>G1D3U0</accession>
<gene>
    <name evidence="2" type="primary">55</name>
    <name evidence="2" type="ORF">LITTLEE_55</name>
</gene>
<dbReference type="Pfam" id="PF10874">
    <property type="entry name" value="DUF2746"/>
    <property type="match status" value="1"/>
</dbReference>
<name>G1D3U0_9CAUD</name>
<keyword evidence="1" id="KW-0812">Transmembrane</keyword>
<organism evidence="2 3">
    <name type="scientific">Mycobacterium phage LittleE</name>
    <dbReference type="NCBI Taxonomy" id="2922212"/>
    <lineage>
        <taxon>Viruses</taxon>
        <taxon>Duplodnaviria</taxon>
        <taxon>Heunggongvirae</taxon>
        <taxon>Uroviricota</taxon>
        <taxon>Caudoviricetes</taxon>
        <taxon>Omegavirus</taxon>
        <taxon>Omegavirus littlee</taxon>
    </lineage>
</organism>
<dbReference type="RefSeq" id="YP_009636966.1">
    <property type="nucleotide sequence ID" value="NC_042322.1"/>
</dbReference>
<reference evidence="2 3" key="1">
    <citation type="journal article" date="2012" name="J. Virol.">
        <title>Complete Genome Sequences of 138 Mycobacteriophages.</title>
        <authorList>
            <consortium name="the Science Education Alliance Phage Hunters Advancing Genomics and Evolutionary Science Program"/>
            <consortium name="the KwaZulu-Natal Research Institute for Tuberculosis and HIV Mycobacterial Genetics Course Students"/>
            <consortium name="the Phage Hunters Integrating Research and Education Program"/>
            <person name="Hatfull G.F."/>
        </authorList>
    </citation>
    <scope>NUCLEOTIDE SEQUENCE [LARGE SCALE GENOMIC DNA]</scope>
    <source>
        <strain evidence="2">LittleE</strain>
    </source>
</reference>
<protein>
    <submittedName>
        <fullName evidence="2">Uncharacterized protein</fullName>
    </submittedName>
</protein>
<feature type="transmembrane region" description="Helical" evidence="1">
    <location>
        <begin position="17"/>
        <end position="36"/>
    </location>
</feature>
<evidence type="ECO:0000313" key="2">
    <source>
        <dbReference type="EMBL" id="AEK09438.1"/>
    </source>
</evidence>
<dbReference type="InterPro" id="IPR022704">
    <property type="entry name" value="DUF2746"/>
</dbReference>
<dbReference type="OrthoDB" id="15616at10239"/>